<keyword evidence="2" id="KW-0560">Oxidoreductase</keyword>
<dbReference type="PANTHER" id="PTHR42901">
    <property type="entry name" value="ALCOHOL DEHYDROGENASE"/>
    <property type="match status" value="1"/>
</dbReference>
<name>A0ABX2ZZY5_9GAMM</name>
<comment type="caution">
    <text evidence="4">The sequence shown here is derived from an EMBL/GenBank/DDBJ whole genome shotgun (WGS) entry which is preliminary data.</text>
</comment>
<dbReference type="EMBL" id="MDTU01000001">
    <property type="protein sequence ID" value="ODN42162.1"/>
    <property type="molecule type" value="Genomic_DNA"/>
</dbReference>
<evidence type="ECO:0000256" key="2">
    <source>
        <dbReference type="ARBA" id="ARBA00023002"/>
    </source>
</evidence>
<dbReference type="PANTHER" id="PTHR42901:SF1">
    <property type="entry name" value="ALCOHOL DEHYDROGENASE"/>
    <property type="match status" value="1"/>
</dbReference>
<dbReference type="Proteomes" id="UP000094329">
    <property type="component" value="Unassembled WGS sequence"/>
</dbReference>
<dbReference type="PROSITE" id="PS51257">
    <property type="entry name" value="PROKAR_LIPOPROTEIN"/>
    <property type="match status" value="1"/>
</dbReference>
<dbReference type="Pfam" id="PF00106">
    <property type="entry name" value="adh_short"/>
    <property type="match status" value="1"/>
</dbReference>
<sequence>MRKLENKIVLITGASSGIGQSCAEQFAAQGAKLILTARRFDRLNDLASTLSEKYNVDILPLKLDVTNKQQVKSTITSLPNHWQPVDILVNNAGLGGTTELMQNADPDIWDTIIDTNVKGLLYVTKAVLTNMVERNSGHIINIGSVAGHDYYQGGNVYSASKHAVKALTRSLRIDLKGHKIRVSEVDPGAVHTEFSEQRWDKERSDQFYSGFQPLMAEDIADTVLYCATRPAHVNVSEIMVYPIAQAATSILHKDNDTGLSNLYD</sequence>
<dbReference type="InterPro" id="IPR002347">
    <property type="entry name" value="SDR_fam"/>
</dbReference>
<protein>
    <submittedName>
        <fullName evidence="4">Short-chain dehydrogenase</fullName>
    </submittedName>
</protein>
<evidence type="ECO:0000256" key="1">
    <source>
        <dbReference type="ARBA" id="ARBA00006484"/>
    </source>
</evidence>
<dbReference type="PRINTS" id="PR00080">
    <property type="entry name" value="SDRFAMILY"/>
</dbReference>
<evidence type="ECO:0000313" key="5">
    <source>
        <dbReference type="Proteomes" id="UP000094329"/>
    </source>
</evidence>
<accession>A0ABX2ZZY5</accession>
<dbReference type="RefSeq" id="WP_069311960.1">
    <property type="nucleotide sequence ID" value="NZ_MDTU01000001.1"/>
</dbReference>
<dbReference type="PROSITE" id="PS00061">
    <property type="entry name" value="ADH_SHORT"/>
    <property type="match status" value="1"/>
</dbReference>
<evidence type="ECO:0000313" key="4">
    <source>
        <dbReference type="EMBL" id="ODN42162.1"/>
    </source>
</evidence>
<dbReference type="InterPro" id="IPR036291">
    <property type="entry name" value="NAD(P)-bd_dom_sf"/>
</dbReference>
<comment type="similarity">
    <text evidence="1 3">Belongs to the short-chain dehydrogenases/reductases (SDR) family.</text>
</comment>
<reference evidence="4 5" key="1">
    <citation type="submission" date="2016-08" db="EMBL/GenBank/DDBJ databases">
        <title>Draft genome sequence of Candidatus Piscirickettsia litoralis, from seawater.</title>
        <authorList>
            <person name="Wan X."/>
            <person name="Lee A.J."/>
            <person name="Hou S."/>
            <person name="Donachie S.P."/>
        </authorList>
    </citation>
    <scope>NUCLEOTIDE SEQUENCE [LARGE SCALE GENOMIC DNA]</scope>
    <source>
        <strain evidence="4 5">Y2</strain>
    </source>
</reference>
<keyword evidence="5" id="KW-1185">Reference proteome</keyword>
<dbReference type="InterPro" id="IPR020904">
    <property type="entry name" value="Sc_DH/Rdtase_CS"/>
</dbReference>
<dbReference type="PRINTS" id="PR00081">
    <property type="entry name" value="GDHRDH"/>
</dbReference>
<organism evidence="4 5">
    <name type="scientific">Piscirickettsia litoralis</name>
    <dbReference type="NCBI Taxonomy" id="1891921"/>
    <lineage>
        <taxon>Bacteria</taxon>
        <taxon>Pseudomonadati</taxon>
        <taxon>Pseudomonadota</taxon>
        <taxon>Gammaproteobacteria</taxon>
        <taxon>Thiotrichales</taxon>
        <taxon>Piscirickettsiaceae</taxon>
        <taxon>Piscirickettsia</taxon>
    </lineage>
</organism>
<evidence type="ECO:0000256" key="3">
    <source>
        <dbReference type="RuleBase" id="RU000363"/>
    </source>
</evidence>
<gene>
    <name evidence="4" type="ORF">BGC07_03395</name>
</gene>
<proteinExistence type="inferred from homology"/>
<dbReference type="SUPFAM" id="SSF51735">
    <property type="entry name" value="NAD(P)-binding Rossmann-fold domains"/>
    <property type="match status" value="1"/>
</dbReference>
<dbReference type="Gene3D" id="3.40.50.720">
    <property type="entry name" value="NAD(P)-binding Rossmann-like Domain"/>
    <property type="match status" value="1"/>
</dbReference>